<feature type="domain" description="Thiamine pyrophosphate enzyme N-terminal TPP-binding" evidence="14">
    <location>
        <begin position="4"/>
        <end position="117"/>
    </location>
</feature>
<evidence type="ECO:0000256" key="4">
    <source>
        <dbReference type="ARBA" id="ARBA00022842"/>
    </source>
</evidence>
<proteinExistence type="inferred from homology"/>
<feature type="domain" description="Thiamine pyrophosphate enzyme TPP-binding" evidence="13">
    <location>
        <begin position="448"/>
        <end position="538"/>
    </location>
</feature>
<comment type="catalytic activity">
    <reaction evidence="7">
        <text>a 2-hydroxy-3-methyl fatty acyl-CoA = a 2-methyl-branched fatty aldehyde + formyl-CoA</text>
        <dbReference type="Rhea" id="RHEA:25375"/>
        <dbReference type="ChEBI" id="CHEBI:49188"/>
        <dbReference type="ChEBI" id="CHEBI:57376"/>
        <dbReference type="ChEBI" id="CHEBI:58783"/>
        <dbReference type="EC" id="4.1.2.63"/>
    </reaction>
    <physiologicalReaction direction="left-to-right" evidence="7">
        <dbReference type="Rhea" id="RHEA:25376"/>
    </physiologicalReaction>
</comment>
<dbReference type="GO" id="GO:0005777">
    <property type="term" value="C:peroxisome"/>
    <property type="evidence" value="ECO:0007669"/>
    <property type="project" value="TreeGrafter"/>
</dbReference>
<dbReference type="CDD" id="cd07035">
    <property type="entry name" value="TPP_PYR_POX_like"/>
    <property type="match status" value="1"/>
</dbReference>
<dbReference type="SUPFAM" id="SSF52518">
    <property type="entry name" value="Thiamin diphosphate-binding fold (THDP-binding)"/>
    <property type="match status" value="2"/>
</dbReference>
<evidence type="ECO:0000256" key="9">
    <source>
        <dbReference type="ARBA" id="ARBA00044518"/>
    </source>
</evidence>
<comment type="similarity">
    <text evidence="2 11">Belongs to the TPP enzyme family.</text>
</comment>
<evidence type="ECO:0000256" key="10">
    <source>
        <dbReference type="ARBA" id="ARBA00048738"/>
    </source>
</evidence>
<evidence type="ECO:0000256" key="8">
    <source>
        <dbReference type="ARBA" id="ARBA00044454"/>
    </source>
</evidence>
<feature type="non-terminal residue" evidence="15">
    <location>
        <position position="559"/>
    </location>
</feature>
<evidence type="ECO:0000256" key="11">
    <source>
        <dbReference type="RuleBase" id="RU362132"/>
    </source>
</evidence>
<dbReference type="Gene3D" id="3.40.50.1220">
    <property type="entry name" value="TPP-binding domain"/>
    <property type="match status" value="1"/>
</dbReference>
<evidence type="ECO:0000313" key="16">
    <source>
        <dbReference type="Proteomes" id="UP000556165"/>
    </source>
</evidence>
<dbReference type="AlphaFoldDB" id="A0A7L4B191"/>
<feature type="domain" description="Thiamine pyrophosphate enzyme central" evidence="12">
    <location>
        <begin position="192"/>
        <end position="321"/>
    </location>
</feature>
<comment type="catalytic activity">
    <reaction evidence="10">
        <text>2-hydroxyoctadecanoyl-CoA = heptadecanal + formyl-CoA</text>
        <dbReference type="Rhea" id="RHEA:55196"/>
        <dbReference type="ChEBI" id="CHEBI:57376"/>
        <dbReference type="ChEBI" id="CHEBI:74116"/>
        <dbReference type="ChEBI" id="CHEBI:138631"/>
    </reaction>
    <physiologicalReaction direction="left-to-right" evidence="10">
        <dbReference type="Rhea" id="RHEA:55197"/>
    </physiologicalReaction>
</comment>
<comment type="catalytic activity">
    <reaction evidence="8">
        <text>an (R)-2-hydroxy-long-chain-fatty acyl-CoA = a long-chain fatty aldehyde + formyl-CoA</text>
        <dbReference type="Rhea" id="RHEA:67444"/>
        <dbReference type="ChEBI" id="CHEBI:17176"/>
        <dbReference type="ChEBI" id="CHEBI:57376"/>
        <dbReference type="ChEBI" id="CHEBI:170012"/>
        <dbReference type="EC" id="4.1.2.63"/>
    </reaction>
    <physiologicalReaction direction="left-to-right" evidence="8">
        <dbReference type="Rhea" id="RHEA:67445"/>
    </physiologicalReaction>
</comment>
<comment type="cofactor">
    <cofactor evidence="1">
        <name>thiamine diphosphate</name>
        <dbReference type="ChEBI" id="CHEBI:58937"/>
    </cofactor>
</comment>
<evidence type="ECO:0000256" key="2">
    <source>
        <dbReference type="ARBA" id="ARBA00007812"/>
    </source>
</evidence>
<dbReference type="EMBL" id="VZZW01000356">
    <property type="protein sequence ID" value="NXW30670.1"/>
    <property type="molecule type" value="Genomic_DNA"/>
</dbReference>
<gene>
    <name evidence="15" type="primary">Hacl1</name>
    <name evidence="15" type="ORF">PHASIM_R03570</name>
</gene>
<dbReference type="FunFam" id="3.40.50.970:FF:000038">
    <property type="entry name" value="2-hydroxyacyl-CoA lyase 1 isoform X1"/>
    <property type="match status" value="1"/>
</dbReference>
<evidence type="ECO:0000259" key="13">
    <source>
        <dbReference type="Pfam" id="PF02775"/>
    </source>
</evidence>
<dbReference type="GO" id="GO:0001561">
    <property type="term" value="P:fatty acid alpha-oxidation"/>
    <property type="evidence" value="ECO:0007669"/>
    <property type="project" value="TreeGrafter"/>
</dbReference>
<dbReference type="PANTHER" id="PTHR43710:SF2">
    <property type="entry name" value="2-HYDROXYACYL-COA LYASE 1"/>
    <property type="match status" value="1"/>
</dbReference>
<name>A0A7L4B191_9CHAR</name>
<dbReference type="InterPro" id="IPR029061">
    <property type="entry name" value="THDP-binding"/>
</dbReference>
<keyword evidence="3" id="KW-0479">Metal-binding</keyword>
<dbReference type="SUPFAM" id="SSF52467">
    <property type="entry name" value="DHS-like NAD/FAD-binding domain"/>
    <property type="match status" value="1"/>
</dbReference>
<keyword evidence="6 15" id="KW-0456">Lyase</keyword>
<dbReference type="Pfam" id="PF02775">
    <property type="entry name" value="TPP_enzyme_C"/>
    <property type="match status" value="1"/>
</dbReference>
<dbReference type="GO" id="GO:0030976">
    <property type="term" value="F:thiamine pyrophosphate binding"/>
    <property type="evidence" value="ECO:0007669"/>
    <property type="project" value="InterPro"/>
</dbReference>
<comment type="caution">
    <text evidence="15">The sequence shown here is derived from an EMBL/GenBank/DDBJ whole genome shotgun (WGS) entry which is preliminary data.</text>
</comment>
<dbReference type="InterPro" id="IPR045025">
    <property type="entry name" value="HACL1-like"/>
</dbReference>
<feature type="non-terminal residue" evidence="15">
    <location>
        <position position="1"/>
    </location>
</feature>
<evidence type="ECO:0000259" key="12">
    <source>
        <dbReference type="Pfam" id="PF00205"/>
    </source>
</evidence>
<protein>
    <recommendedName>
        <fullName evidence="9">2-hydroxyacyl-CoA lyase</fullName>
        <ecNumber evidence="9">4.1.2.63</ecNumber>
    </recommendedName>
</protein>
<dbReference type="InterPro" id="IPR012001">
    <property type="entry name" value="Thiamin_PyroP_enz_TPP-bd_dom"/>
</dbReference>
<accession>A0A7L4B191</accession>
<evidence type="ECO:0000256" key="1">
    <source>
        <dbReference type="ARBA" id="ARBA00001964"/>
    </source>
</evidence>
<organism evidence="15 16">
    <name type="scientific">Phaetusa simplex</name>
    <name type="common">large-billed tern</name>
    <dbReference type="NCBI Taxonomy" id="297813"/>
    <lineage>
        <taxon>Eukaryota</taxon>
        <taxon>Metazoa</taxon>
        <taxon>Chordata</taxon>
        <taxon>Craniata</taxon>
        <taxon>Vertebrata</taxon>
        <taxon>Euteleostomi</taxon>
        <taxon>Archelosauria</taxon>
        <taxon>Archosauria</taxon>
        <taxon>Dinosauria</taxon>
        <taxon>Saurischia</taxon>
        <taxon>Theropoda</taxon>
        <taxon>Coelurosauria</taxon>
        <taxon>Aves</taxon>
        <taxon>Neognathae</taxon>
        <taxon>Neoaves</taxon>
        <taxon>Charadriiformes</taxon>
        <taxon>Laridae</taxon>
        <taxon>Phaetusa</taxon>
    </lineage>
</organism>
<dbReference type="GO" id="GO:0106359">
    <property type="term" value="F:2-hydroxyacyl-CoA lyase activity"/>
    <property type="evidence" value="ECO:0007669"/>
    <property type="project" value="UniProtKB-EC"/>
</dbReference>
<reference evidence="15 16" key="1">
    <citation type="submission" date="2019-09" db="EMBL/GenBank/DDBJ databases">
        <title>Bird 10,000 Genomes (B10K) Project - Family phase.</title>
        <authorList>
            <person name="Zhang G."/>
        </authorList>
    </citation>
    <scope>NUCLEOTIDE SEQUENCE [LARGE SCALE GENOMIC DNA]</scope>
    <source>
        <strain evidence="15">B10K-DU-009-16</strain>
        <tissue evidence="15">Muscle</tissue>
    </source>
</reference>
<dbReference type="InterPro" id="IPR029035">
    <property type="entry name" value="DHS-like_NAD/FAD-binding_dom"/>
</dbReference>
<evidence type="ECO:0000313" key="15">
    <source>
        <dbReference type="EMBL" id="NXW30670.1"/>
    </source>
</evidence>
<evidence type="ECO:0000256" key="3">
    <source>
        <dbReference type="ARBA" id="ARBA00022723"/>
    </source>
</evidence>
<dbReference type="InterPro" id="IPR012000">
    <property type="entry name" value="Thiamin_PyroP_enz_cen_dom"/>
</dbReference>
<dbReference type="EC" id="4.1.2.63" evidence="9"/>
<evidence type="ECO:0000256" key="7">
    <source>
        <dbReference type="ARBA" id="ARBA00044451"/>
    </source>
</evidence>
<dbReference type="InterPro" id="IPR011766">
    <property type="entry name" value="TPP_enzyme_TPP-bd"/>
</dbReference>
<evidence type="ECO:0000256" key="6">
    <source>
        <dbReference type="ARBA" id="ARBA00023239"/>
    </source>
</evidence>
<evidence type="ECO:0000256" key="5">
    <source>
        <dbReference type="ARBA" id="ARBA00023052"/>
    </source>
</evidence>
<dbReference type="Proteomes" id="UP000556165">
    <property type="component" value="Unassembled WGS sequence"/>
</dbReference>
<dbReference type="FunFam" id="3.40.50.1220:FF:000006">
    <property type="entry name" value="2-hydroxyacyl-CoA lyase 1"/>
    <property type="match status" value="1"/>
</dbReference>
<dbReference type="Pfam" id="PF00205">
    <property type="entry name" value="TPP_enzyme_M"/>
    <property type="match status" value="1"/>
</dbReference>
<dbReference type="PANTHER" id="PTHR43710">
    <property type="entry name" value="2-HYDROXYACYL-COA LYASE"/>
    <property type="match status" value="1"/>
</dbReference>
<keyword evidence="4" id="KW-0460">Magnesium</keyword>
<dbReference type="GO" id="GO:0000287">
    <property type="term" value="F:magnesium ion binding"/>
    <property type="evidence" value="ECO:0007669"/>
    <property type="project" value="InterPro"/>
</dbReference>
<keyword evidence="16" id="KW-1185">Reference proteome</keyword>
<sequence length="559" mass="62022">EAVSGAQLVAESLKAQNIEYMFGVVGIPVMEIAIAAQAVGIKYVGMRNEQAACYAASAVGYLTGRPGVCLVVSGPGFLHALGGMANATVNCWPLIVIGGSSDRNQETMGAFQEFPQVEAGRLYNKLSVRPSSLEVIPAVIEKAVRTSIYGRPGSCYIDVPGDFVNLQVNKSSVKYVECCLPRPVSTAEHSAVSEAVSIIARSKQPLLIVGKGAAYSHAENNIRKLVDLCGLPFLPTPMAKGVVPDNHPNCVAAARSTALQHADVIILLGARLNWILHFGLPPRFRQDVKVIQIDICAEELGNNVRPAAILLGDINAVTKQLLEEFSKRLWKYPSNSEWWKRLREKIMNNEQRSKGLALQKSLPMNYYTVFHHIRELIPKDCILVSEGANTMDIGRTMLPNYYPRQRCGIFFVGLTQQARSMYKYFHLAEKYDDPEFLCKYFRILPNASFCRYNLPILIIVVNNNGIYTGLDADAWTEMLKFGDPATRVPPVSLLPNSHYEEIMSAFGGKGYFVKTPEELQDALKASLTDKQTPHLINVMIDPQSERKKQEFPWLTRSNL</sequence>
<dbReference type="Gene3D" id="3.40.50.970">
    <property type="match status" value="3"/>
</dbReference>
<keyword evidence="5 11" id="KW-0786">Thiamine pyrophosphate</keyword>
<evidence type="ECO:0000259" key="14">
    <source>
        <dbReference type="Pfam" id="PF02776"/>
    </source>
</evidence>
<dbReference type="Pfam" id="PF02776">
    <property type="entry name" value="TPP_enzyme_N"/>
    <property type="match status" value="1"/>
</dbReference>